<organism evidence="5 6">
    <name type="scientific">Mola mola</name>
    <name type="common">Ocean sunfish</name>
    <name type="synonym">Tetraodon mola</name>
    <dbReference type="NCBI Taxonomy" id="94237"/>
    <lineage>
        <taxon>Eukaryota</taxon>
        <taxon>Metazoa</taxon>
        <taxon>Chordata</taxon>
        <taxon>Craniata</taxon>
        <taxon>Vertebrata</taxon>
        <taxon>Euteleostomi</taxon>
        <taxon>Actinopterygii</taxon>
        <taxon>Neopterygii</taxon>
        <taxon>Teleostei</taxon>
        <taxon>Neoteleostei</taxon>
        <taxon>Acanthomorphata</taxon>
        <taxon>Eupercaria</taxon>
        <taxon>Tetraodontiformes</taxon>
        <taxon>Molidae</taxon>
        <taxon>Mola</taxon>
    </lineage>
</organism>
<dbReference type="InterPro" id="IPR013783">
    <property type="entry name" value="Ig-like_fold"/>
</dbReference>
<dbReference type="PROSITE" id="PS50835">
    <property type="entry name" value="IG_LIKE"/>
    <property type="match status" value="1"/>
</dbReference>
<dbReference type="InterPro" id="IPR036179">
    <property type="entry name" value="Ig-like_dom_sf"/>
</dbReference>
<dbReference type="GO" id="GO:0009897">
    <property type="term" value="C:external side of plasma membrane"/>
    <property type="evidence" value="ECO:0007669"/>
    <property type="project" value="TreeGrafter"/>
</dbReference>
<dbReference type="PANTHER" id="PTHR24100">
    <property type="entry name" value="BUTYROPHILIN"/>
    <property type="match status" value="1"/>
</dbReference>
<dbReference type="SUPFAM" id="SSF48726">
    <property type="entry name" value="Immunoglobulin"/>
    <property type="match status" value="1"/>
</dbReference>
<comment type="subcellular location">
    <subcellularLocation>
        <location evidence="1">Membrane</location>
    </subcellularLocation>
</comment>
<sequence>MFDMPIFQRPYRRPNEKNHSTYVHMLLNYGHKDPEALCSSEPVQAVVKEGVTLLCHLEPPVDATNMTVEWEWSNLQLNHTVLLCPDRGSNHTEGRTSLSYEQLTKGDLSLTLSPVQLSDAGTYGCSFSTGCATKEQQGAGLWRRYFYR</sequence>
<accession>A0A3Q4BA83</accession>
<dbReference type="InterPro" id="IPR003599">
    <property type="entry name" value="Ig_sub"/>
</dbReference>
<reference evidence="5" key="1">
    <citation type="submission" date="2025-08" db="UniProtKB">
        <authorList>
            <consortium name="Ensembl"/>
        </authorList>
    </citation>
    <scope>IDENTIFICATION</scope>
</reference>
<dbReference type="STRING" id="94237.ENSMMOP00000015165"/>
<dbReference type="OMA" id="MTVEWEW"/>
<name>A0A3Q4BA83_MOLML</name>
<dbReference type="GO" id="GO:0050852">
    <property type="term" value="P:T cell receptor signaling pathway"/>
    <property type="evidence" value="ECO:0007669"/>
    <property type="project" value="TreeGrafter"/>
</dbReference>
<dbReference type="Ensembl" id="ENSMMOT00000015413.1">
    <property type="protein sequence ID" value="ENSMMOP00000015165.1"/>
    <property type="gene ID" value="ENSMMOG00000011583.1"/>
</dbReference>
<evidence type="ECO:0000256" key="1">
    <source>
        <dbReference type="ARBA" id="ARBA00004370"/>
    </source>
</evidence>
<keyword evidence="3" id="KW-0393">Immunoglobulin domain</keyword>
<dbReference type="InterPro" id="IPR013106">
    <property type="entry name" value="Ig_V-set"/>
</dbReference>
<dbReference type="Proteomes" id="UP000261620">
    <property type="component" value="Unplaced"/>
</dbReference>
<dbReference type="Gene3D" id="2.60.40.10">
    <property type="entry name" value="Immunoglobulins"/>
    <property type="match status" value="1"/>
</dbReference>
<evidence type="ECO:0000313" key="6">
    <source>
        <dbReference type="Proteomes" id="UP000261620"/>
    </source>
</evidence>
<keyword evidence="6" id="KW-1185">Reference proteome</keyword>
<evidence type="ECO:0000256" key="3">
    <source>
        <dbReference type="ARBA" id="ARBA00023319"/>
    </source>
</evidence>
<keyword evidence="2" id="KW-0472">Membrane</keyword>
<evidence type="ECO:0000256" key="2">
    <source>
        <dbReference type="ARBA" id="ARBA00023136"/>
    </source>
</evidence>
<protein>
    <recommendedName>
        <fullName evidence="4">Ig-like domain-containing protein</fullName>
    </recommendedName>
</protein>
<reference evidence="5" key="2">
    <citation type="submission" date="2025-09" db="UniProtKB">
        <authorList>
            <consortium name="Ensembl"/>
        </authorList>
    </citation>
    <scope>IDENTIFICATION</scope>
</reference>
<dbReference type="InterPro" id="IPR050504">
    <property type="entry name" value="IgSF_BTN/MOG"/>
</dbReference>
<dbReference type="AlphaFoldDB" id="A0A3Q4BA83"/>
<feature type="domain" description="Ig-like" evidence="4">
    <location>
        <begin position="34"/>
        <end position="125"/>
    </location>
</feature>
<dbReference type="PANTHER" id="PTHR24100:SF151">
    <property type="entry name" value="ICOS LIGAND"/>
    <property type="match status" value="1"/>
</dbReference>
<dbReference type="GO" id="GO:0001817">
    <property type="term" value="P:regulation of cytokine production"/>
    <property type="evidence" value="ECO:0007669"/>
    <property type="project" value="TreeGrafter"/>
</dbReference>
<evidence type="ECO:0000259" key="4">
    <source>
        <dbReference type="PROSITE" id="PS50835"/>
    </source>
</evidence>
<dbReference type="InterPro" id="IPR007110">
    <property type="entry name" value="Ig-like_dom"/>
</dbReference>
<proteinExistence type="predicted"/>
<dbReference type="Pfam" id="PF07686">
    <property type="entry name" value="V-set"/>
    <property type="match status" value="1"/>
</dbReference>
<dbReference type="SMART" id="SM00409">
    <property type="entry name" value="IG"/>
    <property type="match status" value="1"/>
</dbReference>
<dbReference type="GO" id="GO:0005102">
    <property type="term" value="F:signaling receptor binding"/>
    <property type="evidence" value="ECO:0007669"/>
    <property type="project" value="TreeGrafter"/>
</dbReference>
<evidence type="ECO:0000313" key="5">
    <source>
        <dbReference type="Ensembl" id="ENSMMOP00000015165.1"/>
    </source>
</evidence>